<keyword evidence="1" id="KW-0472">Membrane</keyword>
<keyword evidence="1" id="KW-0812">Transmembrane</keyword>
<proteinExistence type="predicted"/>
<evidence type="ECO:0000313" key="2">
    <source>
        <dbReference type="EMBL" id="SMD12768.1"/>
    </source>
</evidence>
<keyword evidence="3" id="KW-1185">Reference proteome</keyword>
<evidence type="ECO:0000313" key="3">
    <source>
        <dbReference type="Proteomes" id="UP000192656"/>
    </source>
</evidence>
<gene>
    <name evidence="2" type="ORF">SAMN06297251_1334</name>
</gene>
<sequence length="121" mass="13346">MSETRSVGTPRDGAFFWTMLVALLALAFGLPILGGGVYLIWLGGSWYYAIAGFGLVATAIALFAQSMSAFWLYLLTYIGTVIWAFWEVGFDWWAQVPRLVAPTVLFIFILTTLPALARSGR</sequence>
<feature type="transmembrane region" description="Helical" evidence="1">
    <location>
        <begin position="99"/>
        <end position="117"/>
    </location>
</feature>
<feature type="transmembrane region" description="Helical" evidence="1">
    <location>
        <begin position="71"/>
        <end position="93"/>
    </location>
</feature>
<accession>A0A1W2EUB7</accession>
<dbReference type="STRING" id="937218.SAMN06297251_1334"/>
<organism evidence="2 3">
    <name type="scientific">Fulvimarina manganoxydans</name>
    <dbReference type="NCBI Taxonomy" id="937218"/>
    <lineage>
        <taxon>Bacteria</taxon>
        <taxon>Pseudomonadati</taxon>
        <taxon>Pseudomonadota</taxon>
        <taxon>Alphaproteobacteria</taxon>
        <taxon>Hyphomicrobiales</taxon>
        <taxon>Aurantimonadaceae</taxon>
        <taxon>Fulvimarina</taxon>
    </lineage>
</organism>
<dbReference type="EMBL" id="FWXR01000033">
    <property type="protein sequence ID" value="SMD12768.1"/>
    <property type="molecule type" value="Genomic_DNA"/>
</dbReference>
<dbReference type="Proteomes" id="UP000192656">
    <property type="component" value="Unassembled WGS sequence"/>
</dbReference>
<dbReference type="RefSeq" id="WP_170923397.1">
    <property type="nucleotide sequence ID" value="NZ_FWXR01000033.1"/>
</dbReference>
<feature type="transmembrane region" description="Helical" evidence="1">
    <location>
        <begin position="46"/>
        <end position="64"/>
    </location>
</feature>
<evidence type="ECO:0008006" key="4">
    <source>
        <dbReference type="Google" id="ProtNLM"/>
    </source>
</evidence>
<dbReference type="AlphaFoldDB" id="A0A1W2EUB7"/>
<feature type="transmembrane region" description="Helical" evidence="1">
    <location>
        <begin position="14"/>
        <end position="40"/>
    </location>
</feature>
<evidence type="ECO:0000256" key="1">
    <source>
        <dbReference type="SAM" id="Phobius"/>
    </source>
</evidence>
<protein>
    <recommendedName>
        <fullName evidence="4">Quinoprotein glucose dehydrogenase</fullName>
    </recommendedName>
</protein>
<reference evidence="2 3" key="1">
    <citation type="submission" date="2017-04" db="EMBL/GenBank/DDBJ databases">
        <authorList>
            <person name="Afonso C.L."/>
            <person name="Miller P.J."/>
            <person name="Scott M.A."/>
            <person name="Spackman E."/>
            <person name="Goraichik I."/>
            <person name="Dimitrov K.M."/>
            <person name="Suarez D.L."/>
            <person name="Swayne D.E."/>
        </authorList>
    </citation>
    <scope>NUCLEOTIDE SEQUENCE [LARGE SCALE GENOMIC DNA]</scope>
    <source>
        <strain evidence="2 3">CGMCC 1.10972</strain>
    </source>
</reference>
<keyword evidence="1" id="KW-1133">Transmembrane helix</keyword>
<name>A0A1W2EUB7_9HYPH</name>